<proteinExistence type="predicted"/>
<comment type="caution">
    <text evidence="2">The sequence shown here is derived from an EMBL/GenBank/DDBJ whole genome shotgun (WGS) entry which is preliminary data.</text>
</comment>
<protein>
    <submittedName>
        <fullName evidence="2">Uncharacterized protein</fullName>
    </submittedName>
</protein>
<sequence length="353" mass="40322">MTGRGRRAPIKLPPSDPTLKTRPVPRERHFDLRSFGPAASPETQQNFHSIEELEKKLEASSLSEDDGEEADDTKELLELLISECDVDWREDGTPPEDLTWGPTIVVTAYSETAKKDLEAFKRLRLDVIENQELLRNASDDRVREEFNSHVRALGLFPQNAKRRRRFSSDCLNRPDGPQRYGFCIVLDDQIIKTLAALVFPEDLKIDEELLKDVFVKVIDRSWTYPEEDDNEYGLGPGRRVYEAPWPSFSSWDHDLETDIHIRVCLGWALLASTVSEALDSWKPVPLSTMLVDMLRICHFVRYLRFTNDIAQGVSSRVESPKAIAIFAQTRCACHNSTGASSTWDRRECQISLD</sequence>
<evidence type="ECO:0000256" key="1">
    <source>
        <dbReference type="SAM" id="MobiDB-lite"/>
    </source>
</evidence>
<dbReference type="RefSeq" id="XP_031012600.1">
    <property type="nucleotide sequence ID" value="XM_031163343.1"/>
</dbReference>
<organism evidence="2 3">
    <name type="scientific">Fusarium coffeatum</name>
    <dbReference type="NCBI Taxonomy" id="231269"/>
    <lineage>
        <taxon>Eukaryota</taxon>
        <taxon>Fungi</taxon>
        <taxon>Dikarya</taxon>
        <taxon>Ascomycota</taxon>
        <taxon>Pezizomycotina</taxon>
        <taxon>Sordariomycetes</taxon>
        <taxon>Hypocreomycetidae</taxon>
        <taxon>Hypocreales</taxon>
        <taxon>Nectriaceae</taxon>
        <taxon>Fusarium</taxon>
        <taxon>Fusarium incarnatum-equiseti species complex</taxon>
    </lineage>
</organism>
<reference evidence="2 3" key="1">
    <citation type="submission" date="2018-06" db="EMBL/GenBank/DDBJ databases">
        <title>Fusarium incarnatum-equiseti species complex species 28.</title>
        <authorList>
            <person name="Gardiner D.M."/>
        </authorList>
    </citation>
    <scope>NUCLEOTIDE SEQUENCE [LARGE SCALE GENOMIC DNA]</scope>
    <source>
        <strain evidence="2 3">FIESC_28</strain>
    </source>
</reference>
<dbReference type="AlphaFoldDB" id="A0A366R1R0"/>
<dbReference type="OrthoDB" id="5101662at2759"/>
<dbReference type="Proteomes" id="UP000253153">
    <property type="component" value="Unassembled WGS sequence"/>
</dbReference>
<evidence type="ECO:0000313" key="3">
    <source>
        <dbReference type="Proteomes" id="UP000253153"/>
    </source>
</evidence>
<feature type="compositionally biased region" description="Basic and acidic residues" evidence="1">
    <location>
        <begin position="49"/>
        <end position="58"/>
    </location>
</feature>
<feature type="region of interest" description="Disordered" evidence="1">
    <location>
        <begin position="1"/>
        <end position="71"/>
    </location>
</feature>
<name>A0A366R1R0_9HYPO</name>
<evidence type="ECO:0000313" key="2">
    <source>
        <dbReference type="EMBL" id="RBR11061.1"/>
    </source>
</evidence>
<dbReference type="EMBL" id="QKXC01000225">
    <property type="protein sequence ID" value="RBR11061.1"/>
    <property type="molecule type" value="Genomic_DNA"/>
</dbReference>
<dbReference type="GeneID" id="41998639"/>
<accession>A0A366R1R0</accession>
<keyword evidence="3" id="KW-1185">Reference proteome</keyword>
<gene>
    <name evidence="2" type="ORF">FIESC28_09206</name>
</gene>